<evidence type="ECO:0000256" key="2">
    <source>
        <dbReference type="ARBA" id="ARBA00005982"/>
    </source>
</evidence>
<evidence type="ECO:0000256" key="4">
    <source>
        <dbReference type="ARBA" id="ARBA00022692"/>
    </source>
</evidence>
<feature type="transmembrane region" description="Helical" evidence="12">
    <location>
        <begin position="90"/>
        <end position="108"/>
    </location>
</feature>
<gene>
    <name evidence="13" type="ORF">J437_LFUL012140</name>
</gene>
<evidence type="ECO:0000256" key="6">
    <source>
        <dbReference type="ARBA" id="ARBA00022927"/>
    </source>
</evidence>
<evidence type="ECO:0000313" key="13">
    <source>
        <dbReference type="EMBL" id="KAG8232131.1"/>
    </source>
</evidence>
<dbReference type="CDD" id="cd17347">
    <property type="entry name" value="MFS_SLC15A1_2_like"/>
    <property type="match status" value="1"/>
</dbReference>
<evidence type="ECO:0000256" key="9">
    <source>
        <dbReference type="ARBA" id="ARBA00078114"/>
    </source>
</evidence>
<reference evidence="13" key="1">
    <citation type="submission" date="2013-04" db="EMBL/GenBank/DDBJ databases">
        <authorList>
            <person name="Qu J."/>
            <person name="Murali S.C."/>
            <person name="Bandaranaike D."/>
            <person name="Bellair M."/>
            <person name="Blankenburg K."/>
            <person name="Chao H."/>
            <person name="Dinh H."/>
            <person name="Doddapaneni H."/>
            <person name="Downs B."/>
            <person name="Dugan-Rocha S."/>
            <person name="Elkadiri S."/>
            <person name="Gnanaolivu R.D."/>
            <person name="Hernandez B."/>
            <person name="Javaid M."/>
            <person name="Jayaseelan J.C."/>
            <person name="Lee S."/>
            <person name="Li M."/>
            <person name="Ming W."/>
            <person name="Munidasa M."/>
            <person name="Muniz J."/>
            <person name="Nguyen L."/>
            <person name="Ongeri F."/>
            <person name="Osuji N."/>
            <person name="Pu L.-L."/>
            <person name="Puazo M."/>
            <person name="Qu C."/>
            <person name="Quiroz J."/>
            <person name="Raj R."/>
            <person name="Weissenberger G."/>
            <person name="Xin Y."/>
            <person name="Zou X."/>
            <person name="Han Y."/>
            <person name="Richards S."/>
            <person name="Worley K."/>
            <person name="Muzny D."/>
            <person name="Gibbs R."/>
        </authorList>
    </citation>
    <scope>NUCLEOTIDE SEQUENCE</scope>
    <source>
        <strain evidence="13">Sampled in the wild</strain>
    </source>
</reference>
<dbReference type="SUPFAM" id="SSF103473">
    <property type="entry name" value="MFS general substrate transporter"/>
    <property type="match status" value="1"/>
</dbReference>
<feature type="transmembrane region" description="Helical" evidence="12">
    <location>
        <begin position="158"/>
        <end position="181"/>
    </location>
</feature>
<dbReference type="GO" id="GO:0016020">
    <property type="term" value="C:membrane"/>
    <property type="evidence" value="ECO:0007669"/>
    <property type="project" value="UniProtKB-SubCell"/>
</dbReference>
<organism evidence="13 14">
    <name type="scientific">Ladona fulva</name>
    <name type="common">Scarce chaser dragonfly</name>
    <name type="synonym">Libellula fulva</name>
    <dbReference type="NCBI Taxonomy" id="123851"/>
    <lineage>
        <taxon>Eukaryota</taxon>
        <taxon>Metazoa</taxon>
        <taxon>Ecdysozoa</taxon>
        <taxon>Arthropoda</taxon>
        <taxon>Hexapoda</taxon>
        <taxon>Insecta</taxon>
        <taxon>Pterygota</taxon>
        <taxon>Palaeoptera</taxon>
        <taxon>Odonata</taxon>
        <taxon>Epiprocta</taxon>
        <taxon>Anisoptera</taxon>
        <taxon>Libelluloidea</taxon>
        <taxon>Libellulidae</taxon>
        <taxon>Ladona</taxon>
    </lineage>
</organism>
<feature type="transmembrane region" description="Helical" evidence="12">
    <location>
        <begin position="271"/>
        <end position="289"/>
    </location>
</feature>
<dbReference type="Gene3D" id="1.20.1250.20">
    <property type="entry name" value="MFS general substrate transporter like domains"/>
    <property type="match status" value="2"/>
</dbReference>
<dbReference type="PANTHER" id="PTHR11654">
    <property type="entry name" value="OLIGOPEPTIDE TRANSPORTER-RELATED"/>
    <property type="match status" value="1"/>
</dbReference>
<dbReference type="InterPro" id="IPR000109">
    <property type="entry name" value="POT_fam"/>
</dbReference>
<feature type="region of interest" description="Disordered" evidence="11">
    <location>
        <begin position="689"/>
        <end position="720"/>
    </location>
</feature>
<protein>
    <recommendedName>
        <fullName evidence="9">Oligopeptide transporter 1</fullName>
    </recommendedName>
</protein>
<feature type="compositionally biased region" description="Basic and acidic residues" evidence="11">
    <location>
        <begin position="703"/>
        <end position="714"/>
    </location>
</feature>
<dbReference type="FunFam" id="1.20.1250.20:FF:000379">
    <property type="entry name" value="Uncharacterized protein, isoform A"/>
    <property type="match status" value="1"/>
</dbReference>
<keyword evidence="4 10" id="KW-0812">Transmembrane</keyword>
<dbReference type="PROSITE" id="PS01023">
    <property type="entry name" value="PTR2_2"/>
    <property type="match status" value="1"/>
</dbReference>
<feature type="transmembrane region" description="Helical" evidence="12">
    <location>
        <begin position="57"/>
        <end position="78"/>
    </location>
</feature>
<evidence type="ECO:0000256" key="12">
    <source>
        <dbReference type="SAM" id="Phobius"/>
    </source>
</evidence>
<dbReference type="Proteomes" id="UP000792457">
    <property type="component" value="Unassembled WGS sequence"/>
</dbReference>
<feature type="transmembrane region" description="Helical" evidence="12">
    <location>
        <begin position="352"/>
        <end position="370"/>
    </location>
</feature>
<dbReference type="FunFam" id="1.20.1250.20:FF:000049">
    <property type="entry name" value="Solute carrier family 15 member 2"/>
    <property type="match status" value="1"/>
</dbReference>
<proteinExistence type="inferred from homology"/>
<evidence type="ECO:0000256" key="10">
    <source>
        <dbReference type="RuleBase" id="RU003755"/>
    </source>
</evidence>
<keyword evidence="6" id="KW-0653">Protein transport</keyword>
<keyword evidence="8 12" id="KW-0472">Membrane</keyword>
<name>A0A8K0P3C0_LADFU</name>
<keyword evidence="7 12" id="KW-1133">Transmembrane helix</keyword>
<feature type="transmembrane region" description="Helical" evidence="12">
    <location>
        <begin position="319"/>
        <end position="340"/>
    </location>
</feature>
<dbReference type="GO" id="GO:0022857">
    <property type="term" value="F:transmembrane transporter activity"/>
    <property type="evidence" value="ECO:0007669"/>
    <property type="project" value="InterPro"/>
</dbReference>
<dbReference type="Pfam" id="PF00854">
    <property type="entry name" value="PTR2"/>
    <property type="match status" value="2"/>
</dbReference>
<dbReference type="InterPro" id="IPR018456">
    <property type="entry name" value="PTR2_symporter_CS"/>
</dbReference>
<keyword evidence="14" id="KW-1185">Reference proteome</keyword>
<keyword evidence="3 10" id="KW-0813">Transport</keyword>
<evidence type="ECO:0000256" key="5">
    <source>
        <dbReference type="ARBA" id="ARBA00022856"/>
    </source>
</evidence>
<dbReference type="GO" id="GO:0015031">
    <property type="term" value="P:protein transport"/>
    <property type="evidence" value="ECO:0007669"/>
    <property type="project" value="UniProtKB-KW"/>
</dbReference>
<comment type="subcellular location">
    <subcellularLocation>
        <location evidence="1 10">Membrane</location>
        <topology evidence="1 10">Multi-pass membrane protein</topology>
    </subcellularLocation>
</comment>
<feature type="transmembrane region" description="Helical" evidence="12">
    <location>
        <begin position="622"/>
        <end position="642"/>
    </location>
</feature>
<sequence>MKDIEPAKTPEETKKIKYPKSVFFIISNEFCERFSFYGMRTILSIYLRDVLLFTDDAATVIFHTFVMLCYFTPVFGAMIADSLLGKFRTIFYISIIYSIGNIVIALGSTPVLEFAAVPITMLALALIAAGTGGIKPCVSAFGGDQFVLPEQELEQKQFFSIFYFSINAGSLISTSLTPILRQDVKCLGYDTCYPLAFGVPAILMIISLVIFVMGKAAYRMKKPEGNVVLQTFGVMKHAMSQKLENTDHKKDHWLDYASDKFDQSIINDIKGTLRVLYLLLPLPVFWALFDQQGSRWTFQATRMDGTIGSFILKPDQMQVVNPLLILGMIPVFESFVYPLLGRCNLLKNSIPRIFTGGVLAAIAFVISAIVEIQLEPTYAIVPTAGEAQLRIFNGIPCSANVTTNIKGYEGPMNVPNLESWTLHHIDIKNNPEPKLNILMDPTCSLKNRLIERSLNISGGKAFSYLISDINNELKVVGPFTPDDVEKSRNGDPRIRILHSLNSNADLHFKNEQENKVLKVHGNINATEYEHLSPHTRYELYLGGNETRITEVMLPVGGVYTLMVIQKENGDFESKLVEVTVPNTVHMMWLLPQYIVITAGEIMFSITGLEFSFTQAPSSMKSVMQAAWLLTVAFGNLIVVIIAEAKFFESQTSEFFLFAGLMVAVMILFLFMARDYKYVQVTSADEEEQLEDFKGRKQSSQSCKELEVSGGKENEAFENPN</sequence>
<dbReference type="EMBL" id="KZ308595">
    <property type="protein sequence ID" value="KAG8232131.1"/>
    <property type="molecule type" value="Genomic_DNA"/>
</dbReference>
<reference evidence="13" key="2">
    <citation type="submission" date="2017-10" db="EMBL/GenBank/DDBJ databases">
        <title>Ladona fulva Genome sequencing and assembly.</title>
        <authorList>
            <person name="Murali S."/>
            <person name="Richards S."/>
            <person name="Bandaranaike D."/>
            <person name="Bellair M."/>
            <person name="Blankenburg K."/>
            <person name="Chao H."/>
            <person name="Dinh H."/>
            <person name="Doddapaneni H."/>
            <person name="Dugan-Rocha S."/>
            <person name="Elkadiri S."/>
            <person name="Gnanaolivu R."/>
            <person name="Hernandez B."/>
            <person name="Skinner E."/>
            <person name="Javaid M."/>
            <person name="Lee S."/>
            <person name="Li M."/>
            <person name="Ming W."/>
            <person name="Munidasa M."/>
            <person name="Muniz J."/>
            <person name="Nguyen L."/>
            <person name="Hughes D."/>
            <person name="Osuji N."/>
            <person name="Pu L.-L."/>
            <person name="Puazo M."/>
            <person name="Qu C."/>
            <person name="Quiroz J."/>
            <person name="Raj R."/>
            <person name="Weissenberger G."/>
            <person name="Xin Y."/>
            <person name="Zou X."/>
            <person name="Han Y."/>
            <person name="Worley K."/>
            <person name="Muzny D."/>
            <person name="Gibbs R."/>
        </authorList>
    </citation>
    <scope>NUCLEOTIDE SEQUENCE</scope>
    <source>
        <strain evidence="13">Sampled in the wild</strain>
    </source>
</reference>
<dbReference type="OrthoDB" id="8904098at2759"/>
<dbReference type="AlphaFoldDB" id="A0A8K0P3C0"/>
<evidence type="ECO:0000256" key="11">
    <source>
        <dbReference type="SAM" id="MobiDB-lite"/>
    </source>
</evidence>
<accession>A0A8K0P3C0</accession>
<evidence type="ECO:0000256" key="8">
    <source>
        <dbReference type="ARBA" id="ARBA00023136"/>
    </source>
</evidence>
<keyword evidence="5" id="KW-0571">Peptide transport</keyword>
<dbReference type="GO" id="GO:0006857">
    <property type="term" value="P:oligopeptide transport"/>
    <property type="evidence" value="ECO:0007669"/>
    <property type="project" value="InterPro"/>
</dbReference>
<evidence type="ECO:0000256" key="1">
    <source>
        <dbReference type="ARBA" id="ARBA00004141"/>
    </source>
</evidence>
<evidence type="ECO:0000313" key="14">
    <source>
        <dbReference type="Proteomes" id="UP000792457"/>
    </source>
</evidence>
<feature type="transmembrane region" description="Helical" evidence="12">
    <location>
        <begin position="588"/>
        <end position="610"/>
    </location>
</feature>
<feature type="transmembrane region" description="Helical" evidence="12">
    <location>
        <begin position="654"/>
        <end position="672"/>
    </location>
</feature>
<evidence type="ECO:0000256" key="7">
    <source>
        <dbReference type="ARBA" id="ARBA00022989"/>
    </source>
</evidence>
<comment type="similarity">
    <text evidence="2 10">Belongs to the major facilitator superfamily. Proton-dependent oligopeptide transporter (POT/PTR) (TC 2.A.17) family.</text>
</comment>
<feature type="transmembrane region" description="Helical" evidence="12">
    <location>
        <begin position="193"/>
        <end position="213"/>
    </location>
</feature>
<dbReference type="PROSITE" id="PS01022">
    <property type="entry name" value="PTR2_1"/>
    <property type="match status" value="1"/>
</dbReference>
<evidence type="ECO:0000256" key="3">
    <source>
        <dbReference type="ARBA" id="ARBA00022448"/>
    </source>
</evidence>
<comment type="caution">
    <text evidence="13">The sequence shown here is derived from an EMBL/GenBank/DDBJ whole genome shotgun (WGS) entry which is preliminary data.</text>
</comment>
<feature type="transmembrane region" description="Helical" evidence="12">
    <location>
        <begin position="114"/>
        <end position="138"/>
    </location>
</feature>
<dbReference type="InterPro" id="IPR036259">
    <property type="entry name" value="MFS_trans_sf"/>
</dbReference>